<protein>
    <submittedName>
        <fullName evidence="1">Uncharacterized protein</fullName>
    </submittedName>
</protein>
<dbReference type="Proteomes" id="UP000886520">
    <property type="component" value="Chromosome 19"/>
</dbReference>
<keyword evidence="2" id="KW-1185">Reference proteome</keyword>
<reference evidence="1" key="1">
    <citation type="submission" date="2021-01" db="EMBL/GenBank/DDBJ databases">
        <title>Adiantum capillus-veneris genome.</title>
        <authorList>
            <person name="Fang Y."/>
            <person name="Liao Q."/>
        </authorList>
    </citation>
    <scope>NUCLEOTIDE SEQUENCE</scope>
    <source>
        <strain evidence="1">H3</strain>
        <tissue evidence="1">Leaf</tissue>
    </source>
</reference>
<dbReference type="EMBL" id="JABFUD020000019">
    <property type="protein sequence ID" value="KAI5065329.1"/>
    <property type="molecule type" value="Genomic_DNA"/>
</dbReference>
<dbReference type="AlphaFoldDB" id="A0A9D4UC62"/>
<accession>A0A9D4UC62</accession>
<dbReference type="OrthoDB" id="2019824at2759"/>
<comment type="caution">
    <text evidence="1">The sequence shown here is derived from an EMBL/GenBank/DDBJ whole genome shotgun (WGS) entry which is preliminary data.</text>
</comment>
<sequence length="178" mass="20443">MRDQRLKRRDWLGGLKIKGEEFRHLNDFFSIPAEPWSICICWITIMHTAWSSYCKLTGGVLLDISQTVWELEITVHKMNATATPDGKVLNMFCVTDSTEMLHEKRRQDDLCFNLKSTLGEIFRSRLLMHPLASVDRGDLVCSMISRVFSKLLESAYLRRVLGGIWSMGGLQVLIYGQT</sequence>
<gene>
    <name evidence="1" type="ORF">GOP47_0020024</name>
</gene>
<evidence type="ECO:0000313" key="2">
    <source>
        <dbReference type="Proteomes" id="UP000886520"/>
    </source>
</evidence>
<organism evidence="1 2">
    <name type="scientific">Adiantum capillus-veneris</name>
    <name type="common">Maidenhair fern</name>
    <dbReference type="NCBI Taxonomy" id="13818"/>
    <lineage>
        <taxon>Eukaryota</taxon>
        <taxon>Viridiplantae</taxon>
        <taxon>Streptophyta</taxon>
        <taxon>Embryophyta</taxon>
        <taxon>Tracheophyta</taxon>
        <taxon>Polypodiopsida</taxon>
        <taxon>Polypodiidae</taxon>
        <taxon>Polypodiales</taxon>
        <taxon>Pteridineae</taxon>
        <taxon>Pteridaceae</taxon>
        <taxon>Vittarioideae</taxon>
        <taxon>Adiantum</taxon>
    </lineage>
</organism>
<proteinExistence type="predicted"/>
<evidence type="ECO:0000313" key="1">
    <source>
        <dbReference type="EMBL" id="KAI5065329.1"/>
    </source>
</evidence>
<name>A0A9D4UC62_ADICA</name>